<dbReference type="AlphaFoldDB" id="A0A0M3JB07"/>
<sequence>MIVVIAAWISYSMGSGELLLVNERPTTSKALQDVAALIEIQGLEFNRADTMEECLSALETSNLPTFPDTLAFFGNDSQFLSVDVHSDCYSAAQ</sequence>
<dbReference type="WBParaSite" id="ASIM_0000478001-mRNA-1">
    <property type="protein sequence ID" value="ASIM_0000478001-mRNA-1"/>
    <property type="gene ID" value="ASIM_0000478001"/>
</dbReference>
<protein>
    <submittedName>
        <fullName evidence="3">Secreted protein</fullName>
    </submittedName>
</protein>
<reference evidence="1 2" key="2">
    <citation type="submission" date="2018-11" db="EMBL/GenBank/DDBJ databases">
        <authorList>
            <consortium name="Pathogen Informatics"/>
        </authorList>
    </citation>
    <scope>NUCLEOTIDE SEQUENCE [LARGE SCALE GENOMIC DNA]</scope>
</reference>
<keyword evidence="2" id="KW-1185">Reference proteome</keyword>
<organism evidence="3">
    <name type="scientific">Anisakis simplex</name>
    <name type="common">Herring worm</name>
    <dbReference type="NCBI Taxonomy" id="6269"/>
    <lineage>
        <taxon>Eukaryota</taxon>
        <taxon>Metazoa</taxon>
        <taxon>Ecdysozoa</taxon>
        <taxon>Nematoda</taxon>
        <taxon>Chromadorea</taxon>
        <taxon>Rhabditida</taxon>
        <taxon>Spirurina</taxon>
        <taxon>Ascaridomorpha</taxon>
        <taxon>Ascaridoidea</taxon>
        <taxon>Anisakidae</taxon>
        <taxon>Anisakis</taxon>
        <taxon>Anisakis simplex complex</taxon>
    </lineage>
</organism>
<dbReference type="EMBL" id="UYRR01008130">
    <property type="protein sequence ID" value="VDK24122.1"/>
    <property type="molecule type" value="Genomic_DNA"/>
</dbReference>
<evidence type="ECO:0000313" key="2">
    <source>
        <dbReference type="Proteomes" id="UP000267096"/>
    </source>
</evidence>
<evidence type="ECO:0000313" key="1">
    <source>
        <dbReference type="EMBL" id="VDK24122.1"/>
    </source>
</evidence>
<gene>
    <name evidence="1" type="ORF">ASIM_LOCUS4591</name>
</gene>
<dbReference type="Proteomes" id="UP000267096">
    <property type="component" value="Unassembled WGS sequence"/>
</dbReference>
<dbReference type="OrthoDB" id="5967113at2759"/>
<accession>A0A0M3JB07</accession>
<name>A0A0M3JB07_ANISI</name>
<reference evidence="3" key="1">
    <citation type="submission" date="2017-02" db="UniProtKB">
        <authorList>
            <consortium name="WormBaseParasite"/>
        </authorList>
    </citation>
    <scope>IDENTIFICATION</scope>
</reference>
<proteinExistence type="predicted"/>
<evidence type="ECO:0000313" key="3">
    <source>
        <dbReference type="WBParaSite" id="ASIM_0000478001-mRNA-1"/>
    </source>
</evidence>